<dbReference type="PANTHER" id="PTHR19328:SF75">
    <property type="entry name" value="ALDOSE SUGAR DEHYDROGENASE YLII"/>
    <property type="match status" value="1"/>
</dbReference>
<dbReference type="InterPro" id="IPR011041">
    <property type="entry name" value="Quinoprot_gluc/sorb_DH_b-prop"/>
</dbReference>
<dbReference type="Pfam" id="PF07995">
    <property type="entry name" value="GSDH"/>
    <property type="match status" value="1"/>
</dbReference>
<comment type="caution">
    <text evidence="3">The sequence shown here is derived from an EMBL/GenBank/DDBJ whole genome shotgun (WGS) entry which is preliminary data.</text>
</comment>
<keyword evidence="1" id="KW-0812">Transmembrane</keyword>
<dbReference type="InterPro" id="IPR011042">
    <property type="entry name" value="6-blade_b-propeller_TolB-like"/>
</dbReference>
<evidence type="ECO:0000256" key="1">
    <source>
        <dbReference type="SAM" id="Phobius"/>
    </source>
</evidence>
<evidence type="ECO:0000313" key="4">
    <source>
        <dbReference type="Proteomes" id="UP000622475"/>
    </source>
</evidence>
<keyword evidence="4" id="KW-1185">Reference proteome</keyword>
<sequence length="415" mass="45384">MKLSSTLKIAAIVCGMGMAAFTLSSYILDKPARKVADPAAITLKAQKVADGLEALTDMAFPGNGETWILQQNGVILSLKDGKVNAEPIADLRSKVKKINNGYEERGLLGIALHPQFKSNRKFYIFYSRDAEKKPGVRIDHTDVVAEYVLPASGQVDPNSGKIIMAFDKPDGNHDGGCVKFGPDGYLYVSLGDGGGQHDKHGTIGNGQDMNTLLGKILRIDVNSGEPYSVPKDNPFVGKADHKPEIYASGFRNPYRLSFDKASKQMFVGEVGQDLWEEVDIVTKGGNYGWRVLEGAHCHNFTNTPETGCKIDGMIMPIHEYSHREGVSIMGGFVYNGKGVPALKGKYFFADWTGPIWYLQKEGAKWQRGNISLKDIPANQKITGISEDENGELYVLTNPDTGPGNNKCAIYKMVNN</sequence>
<dbReference type="Gene3D" id="2.120.10.30">
    <property type="entry name" value="TolB, C-terminal domain"/>
    <property type="match status" value="1"/>
</dbReference>
<dbReference type="AlphaFoldDB" id="A0A929L137"/>
<protein>
    <submittedName>
        <fullName evidence="3">PQQ-dependent sugar dehydrogenase</fullName>
    </submittedName>
</protein>
<dbReference type="EMBL" id="JADFFL010000007">
    <property type="protein sequence ID" value="MBE9663653.1"/>
    <property type="molecule type" value="Genomic_DNA"/>
</dbReference>
<proteinExistence type="predicted"/>
<feature type="domain" description="Glucose/Sorbosone dehydrogenase" evidence="2">
    <location>
        <begin position="56"/>
        <end position="401"/>
    </location>
</feature>
<keyword evidence="1" id="KW-1133">Transmembrane helix</keyword>
<dbReference type="InterPro" id="IPR012938">
    <property type="entry name" value="Glc/Sorbosone_DH"/>
</dbReference>
<reference evidence="3" key="1">
    <citation type="submission" date="2020-10" db="EMBL/GenBank/DDBJ databases">
        <title>Mucilaginibacter mali sp. nov., isolated from rhizosphere soil of apple orchard.</title>
        <authorList>
            <person name="Lee J.-S."/>
            <person name="Kim H.S."/>
            <person name="Kim J.-S."/>
        </authorList>
    </citation>
    <scope>NUCLEOTIDE SEQUENCE</scope>
    <source>
        <strain evidence="3">KCTC 22746</strain>
    </source>
</reference>
<feature type="transmembrane region" description="Helical" evidence="1">
    <location>
        <begin position="7"/>
        <end position="28"/>
    </location>
</feature>
<evidence type="ECO:0000259" key="2">
    <source>
        <dbReference type="Pfam" id="PF07995"/>
    </source>
</evidence>
<name>A0A929L137_9SPHI</name>
<accession>A0A929L137</accession>
<dbReference type="SUPFAM" id="SSF50952">
    <property type="entry name" value="Soluble quinoprotein glucose dehydrogenase"/>
    <property type="match status" value="1"/>
</dbReference>
<evidence type="ECO:0000313" key="3">
    <source>
        <dbReference type="EMBL" id="MBE9663653.1"/>
    </source>
</evidence>
<organism evidence="3 4">
    <name type="scientific">Mucilaginibacter myungsuensis</name>
    <dbReference type="NCBI Taxonomy" id="649104"/>
    <lineage>
        <taxon>Bacteria</taxon>
        <taxon>Pseudomonadati</taxon>
        <taxon>Bacteroidota</taxon>
        <taxon>Sphingobacteriia</taxon>
        <taxon>Sphingobacteriales</taxon>
        <taxon>Sphingobacteriaceae</taxon>
        <taxon>Mucilaginibacter</taxon>
    </lineage>
</organism>
<gene>
    <name evidence="3" type="ORF">IRJ16_17335</name>
</gene>
<dbReference type="Proteomes" id="UP000622475">
    <property type="component" value="Unassembled WGS sequence"/>
</dbReference>
<dbReference type="PANTHER" id="PTHR19328">
    <property type="entry name" value="HEDGEHOG-INTERACTING PROTEIN"/>
    <property type="match status" value="1"/>
</dbReference>
<dbReference type="RefSeq" id="WP_194112891.1">
    <property type="nucleotide sequence ID" value="NZ_JADFFL010000007.1"/>
</dbReference>
<keyword evidence="1" id="KW-0472">Membrane</keyword>